<dbReference type="SUPFAM" id="SSF58104">
    <property type="entry name" value="Methyl-accepting chemotaxis protein (MCP) signaling domain"/>
    <property type="match status" value="1"/>
</dbReference>
<dbReference type="PROSITE" id="PS50111">
    <property type="entry name" value="CHEMOTAXIS_TRANSDUC_2"/>
    <property type="match status" value="1"/>
</dbReference>
<gene>
    <name evidence="10" type="ORF">LRS13_18120</name>
</gene>
<name>A0ABY5PDG1_9ACTN</name>
<evidence type="ECO:0000313" key="10">
    <source>
        <dbReference type="EMBL" id="UUY02592.1"/>
    </source>
</evidence>
<dbReference type="PANTHER" id="PTHR32089:SF112">
    <property type="entry name" value="LYSOZYME-LIKE PROTEIN-RELATED"/>
    <property type="match status" value="1"/>
</dbReference>
<keyword evidence="1 7" id="KW-0812">Transmembrane</keyword>
<accession>A0ABY5PDG1</accession>
<feature type="domain" description="HAMP" evidence="9">
    <location>
        <begin position="187"/>
        <end position="239"/>
    </location>
</feature>
<dbReference type="SMART" id="SM00283">
    <property type="entry name" value="MA"/>
    <property type="match status" value="1"/>
</dbReference>
<dbReference type="CDD" id="cd11386">
    <property type="entry name" value="MCP_signal"/>
    <property type="match status" value="1"/>
</dbReference>
<evidence type="ECO:0000256" key="7">
    <source>
        <dbReference type="SAM" id="Phobius"/>
    </source>
</evidence>
<organism evidence="10 11">
    <name type="scientific">Svornostia abyssi</name>
    <dbReference type="NCBI Taxonomy" id="2898438"/>
    <lineage>
        <taxon>Bacteria</taxon>
        <taxon>Bacillati</taxon>
        <taxon>Actinomycetota</taxon>
        <taxon>Thermoleophilia</taxon>
        <taxon>Solirubrobacterales</taxon>
        <taxon>Baekduiaceae</taxon>
        <taxon>Svornostia</taxon>
    </lineage>
</organism>
<proteinExistence type="inferred from homology"/>
<keyword evidence="7" id="KW-0472">Membrane</keyword>
<evidence type="ECO:0000259" key="8">
    <source>
        <dbReference type="PROSITE" id="PS50111"/>
    </source>
</evidence>
<comment type="similarity">
    <text evidence="4">Belongs to the methyl-accepting chemotaxis (MCP) protein family.</text>
</comment>
<dbReference type="PROSITE" id="PS50885">
    <property type="entry name" value="HAMP"/>
    <property type="match status" value="1"/>
</dbReference>
<reference evidence="11" key="1">
    <citation type="submission" date="2021-11" db="EMBL/GenBank/DDBJ databases">
        <title>Cultivation dependent microbiological survey of springs from the worlds oldest radium mine currently devoted to the extraction of radon-saturated water.</title>
        <authorList>
            <person name="Kapinusova G."/>
            <person name="Smrhova T."/>
            <person name="Strejcek M."/>
            <person name="Suman J."/>
            <person name="Jani K."/>
            <person name="Pajer P."/>
            <person name="Uhlik O."/>
        </authorList>
    </citation>
    <scope>NUCLEOTIDE SEQUENCE [LARGE SCALE GENOMIC DNA]</scope>
    <source>
        <strain evidence="11">J379</strain>
    </source>
</reference>
<feature type="transmembrane region" description="Helical" evidence="7">
    <location>
        <begin position="168"/>
        <end position="185"/>
    </location>
</feature>
<dbReference type="Pfam" id="PF00672">
    <property type="entry name" value="HAMP"/>
    <property type="match status" value="1"/>
</dbReference>
<evidence type="ECO:0000256" key="6">
    <source>
        <dbReference type="SAM" id="MobiDB-lite"/>
    </source>
</evidence>
<evidence type="ECO:0000256" key="1">
    <source>
        <dbReference type="ARBA" id="ARBA00022692"/>
    </source>
</evidence>
<evidence type="ECO:0000259" key="9">
    <source>
        <dbReference type="PROSITE" id="PS50885"/>
    </source>
</evidence>
<dbReference type="InterPro" id="IPR004089">
    <property type="entry name" value="MCPsignal_dom"/>
</dbReference>
<evidence type="ECO:0000313" key="11">
    <source>
        <dbReference type="Proteomes" id="UP001058860"/>
    </source>
</evidence>
<dbReference type="CDD" id="cd06225">
    <property type="entry name" value="HAMP"/>
    <property type="match status" value="1"/>
</dbReference>
<dbReference type="Gene3D" id="6.10.340.10">
    <property type="match status" value="1"/>
</dbReference>
<feature type="domain" description="Methyl-accepting transducer" evidence="8">
    <location>
        <begin position="297"/>
        <end position="533"/>
    </location>
</feature>
<feature type="region of interest" description="Disordered" evidence="6">
    <location>
        <begin position="538"/>
        <end position="557"/>
    </location>
</feature>
<dbReference type="Pfam" id="PF12729">
    <property type="entry name" value="4HB_MCP_1"/>
    <property type="match status" value="1"/>
</dbReference>
<keyword evidence="3 5" id="KW-0807">Transducer</keyword>
<dbReference type="SMART" id="SM00304">
    <property type="entry name" value="HAMP"/>
    <property type="match status" value="1"/>
</dbReference>
<dbReference type="EMBL" id="CP088295">
    <property type="protein sequence ID" value="UUY02592.1"/>
    <property type="molecule type" value="Genomic_DNA"/>
</dbReference>
<dbReference type="Pfam" id="PF00015">
    <property type="entry name" value="MCPsignal"/>
    <property type="match status" value="1"/>
</dbReference>
<dbReference type="PANTHER" id="PTHR32089">
    <property type="entry name" value="METHYL-ACCEPTING CHEMOTAXIS PROTEIN MCPB"/>
    <property type="match status" value="1"/>
</dbReference>
<dbReference type="InterPro" id="IPR003660">
    <property type="entry name" value="HAMP_dom"/>
</dbReference>
<evidence type="ECO:0000256" key="2">
    <source>
        <dbReference type="ARBA" id="ARBA00022989"/>
    </source>
</evidence>
<dbReference type="Gene3D" id="1.10.287.950">
    <property type="entry name" value="Methyl-accepting chemotaxis protein"/>
    <property type="match status" value="1"/>
</dbReference>
<keyword evidence="11" id="KW-1185">Reference proteome</keyword>
<keyword evidence="2 7" id="KW-1133">Transmembrane helix</keyword>
<protein>
    <submittedName>
        <fullName evidence="10">Methyl-accepting chemotaxis protein</fullName>
    </submittedName>
</protein>
<evidence type="ECO:0000256" key="3">
    <source>
        <dbReference type="ARBA" id="ARBA00023224"/>
    </source>
</evidence>
<evidence type="ECO:0000256" key="4">
    <source>
        <dbReference type="ARBA" id="ARBA00029447"/>
    </source>
</evidence>
<dbReference type="InterPro" id="IPR024478">
    <property type="entry name" value="HlyB_4HB_MCP"/>
</dbReference>
<sequence length="584" mass="60342">MAVGAIAVTSLSSVADKGASMYGDRVVPMRDLAEVRGLLGDIDSQIQRAITTDDDVAPFAKISNDDWAKIAPLIRAYRATELLPAERSGLRVLDRQLAEYERAYRSVLAGTAAGTDAAAIERYFAAAGPLYNQTDATLAKLIRVNDEEAQQLNAGITSTFRDSRTRTLILLAAAILLGAVTAFFITRGITRGVRQVLVAVDGIAVGDVDQHIDVRSRDEVGEMARAAQRMTEYLNGMAGTAERIAAGDLSVKVTPHSERDKLGNACASMVANLRELIGKVAGTATSLSAASEQMANASDETGRAVGEIANAVGDVAQGAQRQVTGLDDAAKLGREVVTASGRSAEDAALTTKAAEEARAVAVEGAATVSSASEAMDAVTSASADATEAIRGLGERSKAIGGIVATITGIAEQTNLLALNAAIEAARAGEQGRGFAVVADEVRTLAEESQDASRSIAALVAEIQTETQRAVGVVESGAERTARGAESVTQARAAFDRIAGSVDDMTGRVGQISAAVDQIVGAAEQMGARMEDVSAIAEQSSASTEQVSASTQQTSASAQEIAASAQELAGRARELQVAVSSFTLD</sequence>
<dbReference type="Proteomes" id="UP001058860">
    <property type="component" value="Chromosome"/>
</dbReference>
<evidence type="ECO:0000256" key="5">
    <source>
        <dbReference type="PROSITE-ProRule" id="PRU00284"/>
    </source>
</evidence>